<reference evidence="5" key="2">
    <citation type="submission" date="2021-10" db="EMBL/GenBank/DDBJ databases">
        <title>Collection of gut derived symbiotic bacterial strains cultured from healthy donors.</title>
        <authorList>
            <person name="Lin H."/>
            <person name="Littmann E."/>
            <person name="Claire K."/>
            <person name="Pamer E."/>
        </authorList>
    </citation>
    <scope>NUCLEOTIDE SEQUENCE</scope>
    <source>
        <strain evidence="5">MSK.23.18</strain>
    </source>
</reference>
<dbReference type="CDD" id="cd07377">
    <property type="entry name" value="WHTH_GntR"/>
    <property type="match status" value="1"/>
</dbReference>
<dbReference type="GO" id="GO:0003700">
    <property type="term" value="F:DNA-binding transcription factor activity"/>
    <property type="evidence" value="ECO:0007669"/>
    <property type="project" value="InterPro"/>
</dbReference>
<proteinExistence type="predicted"/>
<dbReference type="AlphaFoldDB" id="A0A6N3BAV2"/>
<name>A0A6N3BAV2_MEDGN</name>
<dbReference type="Proteomes" id="UP001297370">
    <property type="component" value="Unassembled WGS sequence"/>
</dbReference>
<gene>
    <name evidence="6" type="primary">frlR_1</name>
    <name evidence="5" type="ORF">LIQ08_04920</name>
    <name evidence="6" type="ORF">RGLFYP19_01161</name>
</gene>
<evidence type="ECO:0000313" key="5">
    <source>
        <dbReference type="EMBL" id="MCB5618505.1"/>
    </source>
</evidence>
<evidence type="ECO:0000256" key="2">
    <source>
        <dbReference type="ARBA" id="ARBA00023125"/>
    </source>
</evidence>
<dbReference type="EMBL" id="CACRUK010000015">
    <property type="protein sequence ID" value="VYT99677.1"/>
    <property type="molecule type" value="Genomic_DNA"/>
</dbReference>
<evidence type="ECO:0000256" key="3">
    <source>
        <dbReference type="ARBA" id="ARBA00023163"/>
    </source>
</evidence>
<protein>
    <submittedName>
        <fullName evidence="5">GntR family transcriptional regulator</fullName>
    </submittedName>
    <submittedName>
        <fullName evidence="6">HTH-type transcriptional regulator FrlR</fullName>
    </submittedName>
</protein>
<dbReference type="InterPro" id="IPR050679">
    <property type="entry name" value="Bact_HTH_transcr_reg"/>
</dbReference>
<dbReference type="PANTHER" id="PTHR44846">
    <property type="entry name" value="MANNOSYL-D-GLYCERATE TRANSPORT/METABOLISM SYSTEM REPRESSOR MNGR-RELATED"/>
    <property type="match status" value="1"/>
</dbReference>
<keyword evidence="3" id="KW-0804">Transcription</keyword>
<reference evidence="6" key="1">
    <citation type="submission" date="2019-11" db="EMBL/GenBank/DDBJ databases">
        <authorList>
            <person name="Feng L."/>
        </authorList>
    </citation>
    <scope>NUCLEOTIDE SEQUENCE</scope>
    <source>
        <strain evidence="6">RgnavusLFYP19</strain>
    </source>
</reference>
<dbReference type="SMART" id="SM00866">
    <property type="entry name" value="UTRA"/>
    <property type="match status" value="1"/>
</dbReference>
<dbReference type="InterPro" id="IPR036388">
    <property type="entry name" value="WH-like_DNA-bd_sf"/>
</dbReference>
<sequence length="241" mass="27391">MKTKLHHQSIPAYLDVYNSLYTDIVTGIYPPGEHLPGETSLAEKYGVSRNTLRQALAILNEDGMIIKSQGKGTVIAPQIKQNTDEKIPNPMLALSRHTVTDTVLSYNYAAPTDIARDKLLLSSSDVVLACNCVFKSHTTVLGYSFTQVPMLFFNELELSTSDSNSIKEVILDRLFQYSDRIDMTFKLIYANDMEIELLNVPVMTPLILTEAIHYNKANEPFARNKFYFLPEHYHLEFSYKK</sequence>
<dbReference type="SUPFAM" id="SSF46785">
    <property type="entry name" value="Winged helix' DNA-binding domain"/>
    <property type="match status" value="1"/>
</dbReference>
<dbReference type="InterPro" id="IPR000524">
    <property type="entry name" value="Tscrpt_reg_HTH_GntR"/>
</dbReference>
<dbReference type="Gene3D" id="1.10.10.10">
    <property type="entry name" value="Winged helix-like DNA-binding domain superfamily/Winged helix DNA-binding domain"/>
    <property type="match status" value="1"/>
</dbReference>
<dbReference type="GO" id="GO:0003677">
    <property type="term" value="F:DNA binding"/>
    <property type="evidence" value="ECO:0007669"/>
    <property type="project" value="UniProtKB-KW"/>
</dbReference>
<accession>A0A6N3BAV2</accession>
<dbReference type="InterPro" id="IPR011663">
    <property type="entry name" value="UTRA"/>
</dbReference>
<dbReference type="Gene3D" id="3.40.1410.10">
    <property type="entry name" value="Chorismate lyase-like"/>
    <property type="match status" value="1"/>
</dbReference>
<dbReference type="Pfam" id="PF00392">
    <property type="entry name" value="GntR"/>
    <property type="match status" value="1"/>
</dbReference>
<evidence type="ECO:0000259" key="4">
    <source>
        <dbReference type="PROSITE" id="PS50949"/>
    </source>
</evidence>
<dbReference type="EMBL" id="JAJBOM010000004">
    <property type="protein sequence ID" value="MCB5618505.1"/>
    <property type="molecule type" value="Genomic_DNA"/>
</dbReference>
<dbReference type="InterPro" id="IPR028978">
    <property type="entry name" value="Chorismate_lyase_/UTRA_dom_sf"/>
</dbReference>
<keyword evidence="2" id="KW-0238">DNA-binding</keyword>
<dbReference type="SUPFAM" id="SSF64288">
    <property type="entry name" value="Chorismate lyase-like"/>
    <property type="match status" value="1"/>
</dbReference>
<dbReference type="GO" id="GO:0045892">
    <property type="term" value="P:negative regulation of DNA-templated transcription"/>
    <property type="evidence" value="ECO:0007669"/>
    <property type="project" value="TreeGrafter"/>
</dbReference>
<dbReference type="PROSITE" id="PS50949">
    <property type="entry name" value="HTH_GNTR"/>
    <property type="match status" value="1"/>
</dbReference>
<feature type="domain" description="HTH gntR-type" evidence="4">
    <location>
        <begin position="10"/>
        <end position="78"/>
    </location>
</feature>
<evidence type="ECO:0000256" key="1">
    <source>
        <dbReference type="ARBA" id="ARBA00023015"/>
    </source>
</evidence>
<dbReference type="RefSeq" id="WP_055168556.1">
    <property type="nucleotide sequence ID" value="NZ_AP031447.1"/>
</dbReference>
<dbReference type="PRINTS" id="PR00035">
    <property type="entry name" value="HTHGNTR"/>
</dbReference>
<dbReference type="SMART" id="SM00345">
    <property type="entry name" value="HTH_GNTR"/>
    <property type="match status" value="1"/>
</dbReference>
<keyword evidence="1" id="KW-0805">Transcription regulation</keyword>
<evidence type="ECO:0000313" key="6">
    <source>
        <dbReference type="EMBL" id="VYT99677.1"/>
    </source>
</evidence>
<dbReference type="Pfam" id="PF07702">
    <property type="entry name" value="UTRA"/>
    <property type="match status" value="1"/>
</dbReference>
<organism evidence="6">
    <name type="scientific">Mediterraneibacter gnavus</name>
    <name type="common">Ruminococcus gnavus</name>
    <dbReference type="NCBI Taxonomy" id="33038"/>
    <lineage>
        <taxon>Bacteria</taxon>
        <taxon>Bacillati</taxon>
        <taxon>Bacillota</taxon>
        <taxon>Clostridia</taxon>
        <taxon>Lachnospirales</taxon>
        <taxon>Lachnospiraceae</taxon>
        <taxon>Mediterraneibacter</taxon>
    </lineage>
</organism>
<dbReference type="PANTHER" id="PTHR44846:SF1">
    <property type="entry name" value="MANNOSYL-D-GLYCERATE TRANSPORT_METABOLISM SYSTEM REPRESSOR MNGR-RELATED"/>
    <property type="match status" value="1"/>
</dbReference>
<dbReference type="InterPro" id="IPR036390">
    <property type="entry name" value="WH_DNA-bd_sf"/>
</dbReference>